<evidence type="ECO:0000313" key="4">
    <source>
        <dbReference type="EMBL" id="EFJ19206.1"/>
    </source>
</evidence>
<feature type="compositionally biased region" description="Polar residues" evidence="2">
    <location>
        <begin position="1"/>
        <end position="12"/>
    </location>
</feature>
<dbReference type="GO" id="GO:0015031">
    <property type="term" value="P:protein transport"/>
    <property type="evidence" value="ECO:0007669"/>
    <property type="project" value="UniProtKB-KW"/>
</dbReference>
<dbReference type="SUPFAM" id="SSF56784">
    <property type="entry name" value="HAD-like"/>
    <property type="match status" value="1"/>
</dbReference>
<dbReference type="KEGG" id="smo:SELMODRAFT_111225"/>
<dbReference type="PANTHER" id="PTHR12210">
    <property type="entry name" value="DULLARD PROTEIN PHOSPHATASE"/>
    <property type="match status" value="1"/>
</dbReference>
<dbReference type="InParanoid" id="D8S8Q6"/>
<dbReference type="InterPro" id="IPR050365">
    <property type="entry name" value="TIM50"/>
</dbReference>
<accession>D8S8Q6</accession>
<keyword evidence="1" id="KW-0813">Transport</keyword>
<proteinExistence type="inferred from homology"/>
<dbReference type="STRING" id="88036.D8S8Q6"/>
<dbReference type="Gene3D" id="3.40.50.1000">
    <property type="entry name" value="HAD superfamily/HAD-like"/>
    <property type="match status" value="1"/>
</dbReference>
<dbReference type="HOGENOM" id="CLU_2363638_0_0_1"/>
<evidence type="ECO:0000259" key="3">
    <source>
        <dbReference type="PROSITE" id="PS50969"/>
    </source>
</evidence>
<evidence type="ECO:0000256" key="1">
    <source>
        <dbReference type="RuleBase" id="RU365079"/>
    </source>
</evidence>
<organism evidence="5">
    <name type="scientific">Selaginella moellendorffii</name>
    <name type="common">Spikemoss</name>
    <dbReference type="NCBI Taxonomy" id="88036"/>
    <lineage>
        <taxon>Eukaryota</taxon>
        <taxon>Viridiplantae</taxon>
        <taxon>Streptophyta</taxon>
        <taxon>Embryophyta</taxon>
        <taxon>Tracheophyta</taxon>
        <taxon>Lycopodiopsida</taxon>
        <taxon>Selaginellales</taxon>
        <taxon>Selaginellaceae</taxon>
        <taxon>Selaginella</taxon>
    </lineage>
</organism>
<dbReference type="GO" id="GO:0005744">
    <property type="term" value="C:TIM23 mitochondrial import inner membrane translocase complex"/>
    <property type="evidence" value="ECO:0007669"/>
    <property type="project" value="UniProtKB-UniRule"/>
</dbReference>
<evidence type="ECO:0000256" key="2">
    <source>
        <dbReference type="SAM" id="MobiDB-lite"/>
    </source>
</evidence>
<evidence type="ECO:0000313" key="5">
    <source>
        <dbReference type="Proteomes" id="UP000001514"/>
    </source>
</evidence>
<comment type="subcellular location">
    <subcellularLocation>
        <location evidence="1">Mitochondrion inner membrane</location>
        <topology evidence="1">Single-pass membrane protein</topology>
    </subcellularLocation>
</comment>
<dbReference type="InterPro" id="IPR004274">
    <property type="entry name" value="FCP1_dom"/>
</dbReference>
<sequence length="96" mass="10766">MYSTATSGSKQANVGFGHGQHPHPCPTGATLRLFSGKVVPLERLAKRPGVDEFLRDMAKLYKIVVFTAAMQYYADKILDKLDPDELITHRLYRCVL</sequence>
<keyword evidence="1" id="KW-0811">Translocation</keyword>
<dbReference type="PROSITE" id="PS50969">
    <property type="entry name" value="FCP1"/>
    <property type="match status" value="1"/>
</dbReference>
<gene>
    <name evidence="4" type="ORF">SELMODRAFT_111225</name>
</gene>
<dbReference type="eggNOG" id="KOG1605">
    <property type="taxonomic scope" value="Eukaryota"/>
</dbReference>
<dbReference type="InterPro" id="IPR036412">
    <property type="entry name" value="HAD-like_sf"/>
</dbReference>
<protein>
    <recommendedName>
        <fullName evidence="1">Mitochondrial import inner membrane translocase subunit TIM50</fullName>
    </recommendedName>
</protein>
<keyword evidence="1" id="KW-0809">Transit peptide</keyword>
<comment type="subunit">
    <text evidence="1">Component of the TIM23 complex.</text>
</comment>
<keyword evidence="1" id="KW-0653">Protein transport</keyword>
<keyword evidence="1" id="KW-0496">Mitochondrion</keyword>
<dbReference type="Proteomes" id="UP000001514">
    <property type="component" value="Unassembled WGS sequence"/>
</dbReference>
<dbReference type="AlphaFoldDB" id="D8S8Q6"/>
<dbReference type="Gramene" id="EFJ19206">
    <property type="protein sequence ID" value="EFJ19206"/>
    <property type="gene ID" value="SELMODRAFT_111225"/>
</dbReference>
<keyword evidence="5" id="KW-1185">Reference proteome</keyword>
<comment type="similarity">
    <text evidence="1">Belongs to the TIM50 family.</text>
</comment>
<name>D8S8Q6_SELML</name>
<dbReference type="Pfam" id="PF03031">
    <property type="entry name" value="NIF"/>
    <property type="match status" value="1"/>
</dbReference>
<reference evidence="4 5" key="1">
    <citation type="journal article" date="2011" name="Science">
        <title>The Selaginella genome identifies genetic changes associated with the evolution of vascular plants.</title>
        <authorList>
            <person name="Banks J.A."/>
            <person name="Nishiyama T."/>
            <person name="Hasebe M."/>
            <person name="Bowman J.L."/>
            <person name="Gribskov M."/>
            <person name="dePamphilis C."/>
            <person name="Albert V.A."/>
            <person name="Aono N."/>
            <person name="Aoyama T."/>
            <person name="Ambrose B.A."/>
            <person name="Ashton N.W."/>
            <person name="Axtell M.J."/>
            <person name="Barker E."/>
            <person name="Barker M.S."/>
            <person name="Bennetzen J.L."/>
            <person name="Bonawitz N.D."/>
            <person name="Chapple C."/>
            <person name="Cheng C."/>
            <person name="Correa L.G."/>
            <person name="Dacre M."/>
            <person name="DeBarry J."/>
            <person name="Dreyer I."/>
            <person name="Elias M."/>
            <person name="Engstrom E.M."/>
            <person name="Estelle M."/>
            <person name="Feng L."/>
            <person name="Finet C."/>
            <person name="Floyd S.K."/>
            <person name="Frommer W.B."/>
            <person name="Fujita T."/>
            <person name="Gramzow L."/>
            <person name="Gutensohn M."/>
            <person name="Harholt J."/>
            <person name="Hattori M."/>
            <person name="Heyl A."/>
            <person name="Hirai T."/>
            <person name="Hiwatashi Y."/>
            <person name="Ishikawa M."/>
            <person name="Iwata M."/>
            <person name="Karol K.G."/>
            <person name="Koehler B."/>
            <person name="Kolukisaoglu U."/>
            <person name="Kubo M."/>
            <person name="Kurata T."/>
            <person name="Lalonde S."/>
            <person name="Li K."/>
            <person name="Li Y."/>
            <person name="Litt A."/>
            <person name="Lyons E."/>
            <person name="Manning G."/>
            <person name="Maruyama T."/>
            <person name="Michael T.P."/>
            <person name="Mikami K."/>
            <person name="Miyazaki S."/>
            <person name="Morinaga S."/>
            <person name="Murata T."/>
            <person name="Mueller-Roeber B."/>
            <person name="Nelson D.R."/>
            <person name="Obara M."/>
            <person name="Oguri Y."/>
            <person name="Olmstead R.G."/>
            <person name="Onodera N."/>
            <person name="Petersen B.L."/>
            <person name="Pils B."/>
            <person name="Prigge M."/>
            <person name="Rensing S.A."/>
            <person name="Riano-Pachon D.M."/>
            <person name="Roberts A.W."/>
            <person name="Sato Y."/>
            <person name="Scheller H.V."/>
            <person name="Schulz B."/>
            <person name="Schulz C."/>
            <person name="Shakirov E.V."/>
            <person name="Shibagaki N."/>
            <person name="Shinohara N."/>
            <person name="Shippen D.E."/>
            <person name="Soerensen I."/>
            <person name="Sotooka R."/>
            <person name="Sugimoto N."/>
            <person name="Sugita M."/>
            <person name="Sumikawa N."/>
            <person name="Tanurdzic M."/>
            <person name="Theissen G."/>
            <person name="Ulvskov P."/>
            <person name="Wakazuki S."/>
            <person name="Weng J.K."/>
            <person name="Willats W.W."/>
            <person name="Wipf D."/>
            <person name="Wolf P.G."/>
            <person name="Yang L."/>
            <person name="Zimmer A.D."/>
            <person name="Zhu Q."/>
            <person name="Mitros T."/>
            <person name="Hellsten U."/>
            <person name="Loque D."/>
            <person name="Otillar R."/>
            <person name="Salamov A."/>
            <person name="Schmutz J."/>
            <person name="Shapiro H."/>
            <person name="Lindquist E."/>
            <person name="Lucas S."/>
            <person name="Rokhsar D."/>
            <person name="Grigoriev I.V."/>
        </authorList>
    </citation>
    <scope>NUCLEOTIDE SEQUENCE [LARGE SCALE GENOMIC DNA]</scope>
</reference>
<feature type="region of interest" description="Disordered" evidence="2">
    <location>
        <begin position="1"/>
        <end position="23"/>
    </location>
</feature>
<comment type="function">
    <text evidence="1">Essential component of the TIM23 complex, a complex that mediates the translocation of transit peptide-containing proteins across the mitochondrial inner membrane.</text>
</comment>
<dbReference type="EMBL" id="GL377607">
    <property type="protein sequence ID" value="EFJ19206.1"/>
    <property type="molecule type" value="Genomic_DNA"/>
</dbReference>
<dbReference type="GO" id="GO:0004721">
    <property type="term" value="F:phosphoprotein phosphatase activity"/>
    <property type="evidence" value="ECO:0000318"/>
    <property type="project" value="GO_Central"/>
</dbReference>
<dbReference type="InterPro" id="IPR023214">
    <property type="entry name" value="HAD_sf"/>
</dbReference>
<feature type="domain" description="FCP1 homology" evidence="3">
    <location>
        <begin position="1"/>
        <end position="96"/>
    </location>
</feature>